<keyword evidence="2" id="KW-1185">Reference proteome</keyword>
<accession>A0A6A6WE26</accession>
<sequence>MDQPKPPVGRFLVALGRHAYRRSHVRFMFEKERLMALLRRCICGEMDAYESSDAVFGVKDALGVDLGTVGVEEKEAYGVEEGTRMIRYEFVLVSESEARELREMKAMEAVEAQGRRMKMWNDLHVPVVA</sequence>
<dbReference type="GO" id="GO:0005506">
    <property type="term" value="F:iron ion binding"/>
    <property type="evidence" value="ECO:0007669"/>
    <property type="project" value="InterPro"/>
</dbReference>
<dbReference type="RefSeq" id="XP_033603523.1">
    <property type="nucleotide sequence ID" value="XM_033748818.1"/>
</dbReference>
<dbReference type="OrthoDB" id="5238185at2759"/>
<dbReference type="GO" id="GO:0016702">
    <property type="term" value="F:oxidoreductase activity, acting on single donors with incorporation of molecular oxygen, incorporation of two atoms of oxygen"/>
    <property type="evidence" value="ECO:0007669"/>
    <property type="project" value="InterPro"/>
</dbReference>
<organism evidence="1 2">
    <name type="scientific">Pseudovirgaria hyperparasitica</name>
    <dbReference type="NCBI Taxonomy" id="470096"/>
    <lineage>
        <taxon>Eukaryota</taxon>
        <taxon>Fungi</taxon>
        <taxon>Dikarya</taxon>
        <taxon>Ascomycota</taxon>
        <taxon>Pezizomycotina</taxon>
        <taxon>Dothideomycetes</taxon>
        <taxon>Dothideomycetes incertae sedis</taxon>
        <taxon>Acrospermales</taxon>
        <taxon>Acrospermaceae</taxon>
        <taxon>Pseudovirgaria</taxon>
    </lineage>
</organism>
<gene>
    <name evidence="1" type="ORF">EJ05DRAFT_524333</name>
</gene>
<dbReference type="EMBL" id="ML996567">
    <property type="protein sequence ID" value="KAF2761072.1"/>
    <property type="molecule type" value="Genomic_DNA"/>
</dbReference>
<dbReference type="AlphaFoldDB" id="A0A6A6WE26"/>
<reference evidence="1" key="1">
    <citation type="journal article" date="2020" name="Stud. Mycol.">
        <title>101 Dothideomycetes genomes: a test case for predicting lifestyles and emergence of pathogens.</title>
        <authorList>
            <person name="Haridas S."/>
            <person name="Albert R."/>
            <person name="Binder M."/>
            <person name="Bloem J."/>
            <person name="Labutti K."/>
            <person name="Salamov A."/>
            <person name="Andreopoulos B."/>
            <person name="Baker S."/>
            <person name="Barry K."/>
            <person name="Bills G."/>
            <person name="Bluhm B."/>
            <person name="Cannon C."/>
            <person name="Castanera R."/>
            <person name="Culley D."/>
            <person name="Daum C."/>
            <person name="Ezra D."/>
            <person name="Gonzalez J."/>
            <person name="Henrissat B."/>
            <person name="Kuo A."/>
            <person name="Liang C."/>
            <person name="Lipzen A."/>
            <person name="Lutzoni F."/>
            <person name="Magnuson J."/>
            <person name="Mondo S."/>
            <person name="Nolan M."/>
            <person name="Ohm R."/>
            <person name="Pangilinan J."/>
            <person name="Park H.-J."/>
            <person name="Ramirez L."/>
            <person name="Alfaro M."/>
            <person name="Sun H."/>
            <person name="Tritt A."/>
            <person name="Yoshinaga Y."/>
            <person name="Zwiers L.-H."/>
            <person name="Turgeon B."/>
            <person name="Goodwin S."/>
            <person name="Spatafora J."/>
            <person name="Crous P."/>
            <person name="Grigoriev I."/>
        </authorList>
    </citation>
    <scope>NUCLEOTIDE SEQUENCE</scope>
    <source>
        <strain evidence="1">CBS 121739</strain>
    </source>
</reference>
<dbReference type="GeneID" id="54489872"/>
<dbReference type="Gene3D" id="2.60.130.10">
    <property type="entry name" value="Aromatic compound dioxygenase"/>
    <property type="match status" value="1"/>
</dbReference>
<dbReference type="InterPro" id="IPR015889">
    <property type="entry name" value="Intradiol_dOase_core"/>
</dbReference>
<name>A0A6A6WE26_9PEZI</name>
<proteinExistence type="predicted"/>
<evidence type="ECO:0000313" key="1">
    <source>
        <dbReference type="EMBL" id="KAF2761072.1"/>
    </source>
</evidence>
<dbReference type="SUPFAM" id="SSF49482">
    <property type="entry name" value="Aromatic compound dioxygenase"/>
    <property type="match status" value="1"/>
</dbReference>
<evidence type="ECO:0000313" key="2">
    <source>
        <dbReference type="Proteomes" id="UP000799437"/>
    </source>
</evidence>
<dbReference type="Proteomes" id="UP000799437">
    <property type="component" value="Unassembled WGS sequence"/>
</dbReference>
<protein>
    <submittedName>
        <fullName evidence="1">Uncharacterized protein</fullName>
    </submittedName>
</protein>